<evidence type="ECO:0000313" key="2">
    <source>
        <dbReference type="EMBL" id="MBI1494932.1"/>
    </source>
</evidence>
<sequence>MEFRDISWTGGAIDNLSLLAKLPEELRDLLNQKNGFIQYGGGLHVRGICQEPGWHSLEEAWTGQMAFHTAYEVVRAEWIPFAQDCVGDQFFLTDGEVVRLLAESGDIELTGLGVMAFLHEAAQDPVEFLALQPLLRLQAESGNLEPGNLIHVWPPYCTREAAEGVSLKAVSAVELHSFHKSFAAVLPEDGQQVEVKIGPWPVAPFSLKENGTETLKVSGRP</sequence>
<gene>
    <name evidence="2" type="ORF">H1D41_14910</name>
</gene>
<protein>
    <submittedName>
        <fullName evidence="2">SMI1/KNR4 family protein</fullName>
    </submittedName>
</protein>
<feature type="domain" description="Knr4/Smi1-like" evidence="1">
    <location>
        <begin position="20"/>
        <end position="104"/>
    </location>
</feature>
<dbReference type="RefSeq" id="WP_228849661.1">
    <property type="nucleotide sequence ID" value="NZ_JADCKQ010000012.1"/>
</dbReference>
<keyword evidence="3" id="KW-1185">Reference proteome</keyword>
<organism evidence="2 3">
    <name type="scientific">Halocynthiibacter styelae</name>
    <dbReference type="NCBI Taxonomy" id="2761955"/>
    <lineage>
        <taxon>Bacteria</taxon>
        <taxon>Pseudomonadati</taxon>
        <taxon>Pseudomonadota</taxon>
        <taxon>Alphaproteobacteria</taxon>
        <taxon>Rhodobacterales</taxon>
        <taxon>Paracoccaceae</taxon>
        <taxon>Halocynthiibacter</taxon>
    </lineage>
</organism>
<reference evidence="2" key="1">
    <citation type="submission" date="2020-10" db="EMBL/GenBank/DDBJ databases">
        <title>Paenihalocynthiibacter styelae gen. nov., sp. nov., isolated from stalked sea squirt Styela clava.</title>
        <authorList>
            <person name="Kim Y.-O."/>
            <person name="Yoon J.-H."/>
        </authorList>
    </citation>
    <scope>NUCLEOTIDE SEQUENCE</scope>
    <source>
        <strain evidence="2">MYP1-1</strain>
    </source>
</reference>
<accession>A0A8J7LWX2</accession>
<dbReference type="Pfam" id="PF09346">
    <property type="entry name" value="SMI1_KNR4"/>
    <property type="match status" value="1"/>
</dbReference>
<comment type="caution">
    <text evidence="2">The sequence shown here is derived from an EMBL/GenBank/DDBJ whole genome shotgun (WGS) entry which is preliminary data.</text>
</comment>
<name>A0A8J7LWX2_9RHOB</name>
<dbReference type="Proteomes" id="UP000640583">
    <property type="component" value="Unassembled WGS sequence"/>
</dbReference>
<dbReference type="EMBL" id="JADCKQ010000012">
    <property type="protein sequence ID" value="MBI1494932.1"/>
    <property type="molecule type" value="Genomic_DNA"/>
</dbReference>
<evidence type="ECO:0000259" key="1">
    <source>
        <dbReference type="Pfam" id="PF09346"/>
    </source>
</evidence>
<proteinExistence type="predicted"/>
<evidence type="ECO:0000313" key="3">
    <source>
        <dbReference type="Proteomes" id="UP000640583"/>
    </source>
</evidence>
<dbReference type="InterPro" id="IPR018958">
    <property type="entry name" value="Knr4/Smi1-like_dom"/>
</dbReference>
<dbReference type="SUPFAM" id="SSF160631">
    <property type="entry name" value="SMI1/KNR4-like"/>
    <property type="match status" value="1"/>
</dbReference>
<dbReference type="AlphaFoldDB" id="A0A8J7LWX2"/>
<dbReference type="InterPro" id="IPR037883">
    <property type="entry name" value="Knr4/Smi1-like_sf"/>
</dbReference>